<dbReference type="Proteomes" id="UP000244896">
    <property type="component" value="Chromosome"/>
</dbReference>
<protein>
    <submittedName>
        <fullName evidence="2">Uncharacterized protein</fullName>
    </submittedName>
</protein>
<evidence type="ECO:0000313" key="2">
    <source>
        <dbReference type="EMBL" id="AWI08251.1"/>
    </source>
</evidence>
<dbReference type="AlphaFoldDB" id="A0A2U8E0B6"/>
<sequence>MRKRFAALPDSTEAEYKTAYAITQSLNESKNDPAAQKLAAQQLRDLFGPERYTEFLRANDSDYAALQGAAARFDLPAATVDKVYGLRDQAVSLSQQIAADKSLSQREKQQALRTLASQMRADVRNNLGDEIGNAYLDKNMTWLESLSRGNVLTSNATGKISSKPVPAPKKSGPGNKQQKGANKSAKGKPGKTKK</sequence>
<keyword evidence="3" id="KW-1185">Reference proteome</keyword>
<proteinExistence type="predicted"/>
<feature type="region of interest" description="Disordered" evidence="1">
    <location>
        <begin position="153"/>
        <end position="194"/>
    </location>
</feature>
<reference evidence="2 3" key="1">
    <citation type="journal article" date="2018" name="Syst. Appl. Microbiol.">
        <title>Ereboglobus luteus gen. nov. sp. nov. from cockroach guts, and new insights into the oxygen relationship of the genera Opitutus and Didymococcus (Verrucomicrobia: Opitutaceae).</title>
        <authorList>
            <person name="Tegtmeier D."/>
            <person name="Belitz A."/>
            <person name="Radek R."/>
            <person name="Heimerl T."/>
            <person name="Brune A."/>
        </authorList>
    </citation>
    <scope>NUCLEOTIDE SEQUENCE [LARGE SCALE GENOMIC DNA]</scope>
    <source>
        <strain evidence="2 3">Ho45</strain>
    </source>
</reference>
<accession>A0A2U8E0B6</accession>
<organism evidence="2 3">
    <name type="scientific">Ereboglobus luteus</name>
    <dbReference type="NCBI Taxonomy" id="1796921"/>
    <lineage>
        <taxon>Bacteria</taxon>
        <taxon>Pseudomonadati</taxon>
        <taxon>Verrucomicrobiota</taxon>
        <taxon>Opitutia</taxon>
        <taxon>Opitutales</taxon>
        <taxon>Opitutaceae</taxon>
        <taxon>Ereboglobus</taxon>
    </lineage>
</organism>
<feature type="compositionally biased region" description="Basic residues" evidence="1">
    <location>
        <begin position="185"/>
        <end position="194"/>
    </location>
</feature>
<dbReference type="KEGG" id="elut:CKA38_02315"/>
<evidence type="ECO:0000313" key="3">
    <source>
        <dbReference type="Proteomes" id="UP000244896"/>
    </source>
</evidence>
<evidence type="ECO:0000256" key="1">
    <source>
        <dbReference type="SAM" id="MobiDB-lite"/>
    </source>
</evidence>
<name>A0A2U8E0B6_9BACT</name>
<gene>
    <name evidence="2" type="ORF">CKA38_02315</name>
</gene>
<dbReference type="EMBL" id="CP023004">
    <property type="protein sequence ID" value="AWI08251.1"/>
    <property type="molecule type" value="Genomic_DNA"/>
</dbReference>